<keyword evidence="5" id="KW-0175">Coiled coil</keyword>
<dbReference type="PROSITE" id="PS51157">
    <property type="entry name" value="ZF_UBR"/>
    <property type="match status" value="1"/>
</dbReference>
<evidence type="ECO:0000256" key="2">
    <source>
        <dbReference type="ARBA" id="ARBA00022771"/>
    </source>
</evidence>
<accession>A0A8S1Q924</accession>
<sequence length="1417" mass="168686">MDANKIDQILQTFYNSQQQLNMEELYNLLISKNQVDLQQNTQKIHSVCGKHILKDNLSFQCFSCSQDFNHMICMKCFDIKKHQNHKFLLQGSQGSCDCGDVNIVELGICDHHQGYAKINKEEILQLISDEIKVNTKILINFLNDKLNKFYQELKPKSMGIIPMFIKIYHLAVKFKLQQILDTLNLQQYYEIFCKAIYYHNLLIQFISWFIQVDYHNIFLITYILQQLDEESNQMILQDIFRRQIIFEQFGPYQGEEIQQIFYLFHADNEFKNLTHSVFLNNFNNFLQFYEVNNEEFNTLQEIYFDLEEGVDLKAKEVKISEQLKQMQIDRTVNKINSIYIFFTTFKNQHTQFCSPKMMEKFFLPENCANFLQDLVECQNKYYQNFIFFQDYSVIHLNLLSLRQNYGWFKNTLYNSLQQILDNKFEQFLNNILTQEECEVFLKKHFFLNELIYSFGNVKDYQANFTINKLNAEQNDYLSVNLIFRYESYQIFIFSTILKGLRSLISQVEGKRNITKIILFQCYQILRKNNLHKQNFQQIDDFLSQYFNKENDSVNQINEGYNLLSLKLLKRPIIINLIFIVLLVLDYFEGQFINNEQFLQYLMQIIEVNSLKDLRQLFDYILIDCLQNWVSFNFDQQKTLYYRYSNINRNSSQIESIDLAFIKFYLFLFGNDGLQSLEKTFQKFQIPDLTIASQIYNQLLLFIMASDLEFWNVLQMVEEKLDICPEQVKASIHQTIINIFNKQSSLSFTEINKYISQLRIKSNKNIENLVQEICQLDKTSKKFTLKKNVKQYFDPIIFQRNIITQGQLLDRLIDQRQTQSFINFGNFIQFKADEIIKQSKSNINQIFIDIFSHLANKSYIIQLIQQIKQQIKQPLQTYQLLNNLLIISSKQQNKIDEEIFEQIKQLQQQLQQEDQKNAKHLNQIIDNLKQLFAIGESVFQQQSQQKQNQDKQKIKDKYLQKQNKFHEQLEADPQQELQQKYDENDYCQSCKLLLDSNDRYTPILVQIFAKQNLYETMPTTLYNLLNSENFNLLNISSCKHSFHFQCLTNSFKSKFDLNLPSWLNSCCPTCKYSCNLLLPLSELEDDYDKFTFEAELVLIELNLDEQFKQKHQKKQELVAFEIFYQVLINILIQIFLQKDDFQRSGKVQIFQQFLKILKYNYNKINYTENLIKFNTGQFFIIDILLLIENYIMKQINEIDFKQNIINILVKVPKKNEDIVKILFSCLAIDYNEKNMKYEQNLKIKNSINEFDTILSEISSQIAIFLGNDFQTFRNQYIQQLRKKCGFYNQNFSNSKDIALCLLCLKTFCLGICNNQQMGNLSSHVEEEHNGNSVFICLSSSKVIITSFPISIINCFTLYYNNLGQELQALTPYNLDWDNFKLDMEKVQQISKIILLNQYQHIVKNKLTNQHTDNIGRNL</sequence>
<dbReference type="Proteomes" id="UP000692954">
    <property type="component" value="Unassembled WGS sequence"/>
</dbReference>
<gene>
    <name evidence="7" type="ORF">PSON_ATCC_30995.1.T1000059</name>
</gene>
<comment type="caution">
    <text evidence="7">The sequence shown here is derived from an EMBL/GenBank/DDBJ whole genome shotgun (WGS) entry which is preliminary data.</text>
</comment>
<protein>
    <recommendedName>
        <fullName evidence="6">UBR-type domain-containing protein</fullName>
    </recommendedName>
</protein>
<dbReference type="GO" id="GO:0008270">
    <property type="term" value="F:zinc ion binding"/>
    <property type="evidence" value="ECO:0007669"/>
    <property type="project" value="UniProtKB-KW"/>
</dbReference>
<evidence type="ECO:0000256" key="5">
    <source>
        <dbReference type="SAM" id="Coils"/>
    </source>
</evidence>
<dbReference type="PANTHER" id="PTHR38924:SF2">
    <property type="entry name" value="CHROMOSOME UNDETERMINED SCAFFOLD_10, WHOLE GENOME SHOTGUN SEQUENCE"/>
    <property type="match status" value="1"/>
</dbReference>
<feature type="zinc finger region" description="UBR-type" evidence="4">
    <location>
        <begin position="46"/>
        <end position="114"/>
    </location>
</feature>
<evidence type="ECO:0000313" key="8">
    <source>
        <dbReference type="Proteomes" id="UP000692954"/>
    </source>
</evidence>
<dbReference type="OrthoDB" id="15304at2759"/>
<dbReference type="SMART" id="SM00396">
    <property type="entry name" value="ZnF_UBR1"/>
    <property type="match status" value="1"/>
</dbReference>
<keyword evidence="8" id="KW-1185">Reference proteome</keyword>
<evidence type="ECO:0000256" key="1">
    <source>
        <dbReference type="ARBA" id="ARBA00022723"/>
    </source>
</evidence>
<feature type="domain" description="UBR-type" evidence="6">
    <location>
        <begin position="46"/>
        <end position="114"/>
    </location>
</feature>
<feature type="coiled-coil region" evidence="5">
    <location>
        <begin position="895"/>
        <end position="922"/>
    </location>
</feature>
<evidence type="ECO:0000256" key="3">
    <source>
        <dbReference type="ARBA" id="ARBA00022833"/>
    </source>
</evidence>
<dbReference type="InterPro" id="IPR003126">
    <property type="entry name" value="Znf_UBR"/>
</dbReference>
<evidence type="ECO:0000256" key="4">
    <source>
        <dbReference type="PROSITE-ProRule" id="PRU00508"/>
    </source>
</evidence>
<organism evidence="7 8">
    <name type="scientific">Paramecium sonneborni</name>
    <dbReference type="NCBI Taxonomy" id="65129"/>
    <lineage>
        <taxon>Eukaryota</taxon>
        <taxon>Sar</taxon>
        <taxon>Alveolata</taxon>
        <taxon>Ciliophora</taxon>
        <taxon>Intramacronucleata</taxon>
        <taxon>Oligohymenophorea</taxon>
        <taxon>Peniculida</taxon>
        <taxon>Parameciidae</taxon>
        <taxon>Paramecium</taxon>
    </lineage>
</organism>
<evidence type="ECO:0000259" key="6">
    <source>
        <dbReference type="PROSITE" id="PS51157"/>
    </source>
</evidence>
<keyword evidence="2" id="KW-0863">Zinc-finger</keyword>
<dbReference type="Pfam" id="PF02207">
    <property type="entry name" value="zf-UBR"/>
    <property type="match status" value="1"/>
</dbReference>
<dbReference type="EMBL" id="CAJJDN010000100">
    <property type="protein sequence ID" value="CAD8112169.1"/>
    <property type="molecule type" value="Genomic_DNA"/>
</dbReference>
<dbReference type="PANTHER" id="PTHR38924">
    <property type="entry name" value="ASPARAGINE AND ASPARTATE RICH PROTEIN 1"/>
    <property type="match status" value="1"/>
</dbReference>
<keyword evidence="3" id="KW-0862">Zinc</keyword>
<keyword evidence="1" id="KW-0479">Metal-binding</keyword>
<dbReference type="CDD" id="cd19670">
    <property type="entry name" value="UBR-box_UBR1_2_3"/>
    <property type="match status" value="1"/>
</dbReference>
<proteinExistence type="predicted"/>
<evidence type="ECO:0000313" key="7">
    <source>
        <dbReference type="EMBL" id="CAD8112169.1"/>
    </source>
</evidence>
<name>A0A8S1Q924_9CILI</name>
<reference evidence="7" key="1">
    <citation type="submission" date="2021-01" db="EMBL/GenBank/DDBJ databases">
        <authorList>
            <consortium name="Genoscope - CEA"/>
            <person name="William W."/>
        </authorList>
    </citation>
    <scope>NUCLEOTIDE SEQUENCE</scope>
</reference>